<evidence type="ECO:0000313" key="1">
    <source>
        <dbReference type="EMBL" id="QLL62166.1"/>
    </source>
</evidence>
<proteinExistence type="predicted"/>
<dbReference type="AlphaFoldDB" id="A0A859QP27"/>
<dbReference type="Gene3D" id="3.10.180.10">
    <property type="entry name" value="2,3-Dihydroxybiphenyl 1,2-Dioxygenase, domain 1"/>
    <property type="match status" value="1"/>
</dbReference>
<dbReference type="RefSeq" id="WP_180938076.1">
    <property type="nucleotide sequence ID" value="NZ_CP041238.1"/>
</dbReference>
<dbReference type="InterPro" id="IPR029068">
    <property type="entry name" value="Glyas_Bleomycin-R_OHBP_Dase"/>
</dbReference>
<dbReference type="Proteomes" id="UP000510721">
    <property type="component" value="Chromosome"/>
</dbReference>
<name>A0A859QP27_9HYPH</name>
<evidence type="ECO:0000313" key="2">
    <source>
        <dbReference type="Proteomes" id="UP000510721"/>
    </source>
</evidence>
<sequence>MVSAIESEIGGVFIPVSNIEAARDWYCHLLGRPADGDIPFGHLYVIAMKGSTALVLDSKGFVGPHVGKPVFHFNADDLSAAHAHVSALDADNVSPITDGAFFTFNDPDGNLLMVANVPPAPRFEDE</sequence>
<reference evidence="1 2" key="1">
    <citation type="submission" date="2019-06" db="EMBL/GenBank/DDBJ databases">
        <title>Complete genome sequence of Ensifer mexicanus ITTG R7 isolated from nodules of Acacia angustissima (Mill.) Kuntze.</title>
        <authorList>
            <person name="Rincon-Rosales R."/>
            <person name="Rogel M.A."/>
            <person name="Guerrero G."/>
            <person name="Rincon-Molina C.I."/>
            <person name="Lopez-Lopez A."/>
            <person name="Martinez-Romero E."/>
        </authorList>
    </citation>
    <scope>NUCLEOTIDE SEQUENCE [LARGE SCALE GENOMIC DNA]</scope>
    <source>
        <strain evidence="1 2">ITTG R7</strain>
    </source>
</reference>
<dbReference type="EMBL" id="CP041238">
    <property type="protein sequence ID" value="QLL62166.1"/>
    <property type="molecule type" value="Genomic_DNA"/>
</dbReference>
<dbReference type="InterPro" id="IPR004360">
    <property type="entry name" value="Glyas_Fos-R_dOase_dom"/>
</dbReference>
<dbReference type="SUPFAM" id="SSF54593">
    <property type="entry name" value="Glyoxalase/Bleomycin resistance protein/Dihydroxybiphenyl dioxygenase"/>
    <property type="match status" value="1"/>
</dbReference>
<dbReference type="KEGG" id="emx:FKV68_12260"/>
<protein>
    <submittedName>
        <fullName evidence="1">VOC family protein</fullName>
    </submittedName>
</protein>
<gene>
    <name evidence="1" type="ORF">FKV68_12260</name>
</gene>
<keyword evidence="2" id="KW-1185">Reference proteome</keyword>
<organism evidence="1 2">
    <name type="scientific">Sinorhizobium mexicanum</name>
    <dbReference type="NCBI Taxonomy" id="375549"/>
    <lineage>
        <taxon>Bacteria</taxon>
        <taxon>Pseudomonadati</taxon>
        <taxon>Pseudomonadota</taxon>
        <taxon>Alphaproteobacteria</taxon>
        <taxon>Hyphomicrobiales</taxon>
        <taxon>Rhizobiaceae</taxon>
        <taxon>Sinorhizobium/Ensifer group</taxon>
        <taxon>Sinorhizobium</taxon>
    </lineage>
</organism>
<accession>A0A859QP27</accession>
<dbReference type="Pfam" id="PF00903">
    <property type="entry name" value="Glyoxalase"/>
    <property type="match status" value="1"/>
</dbReference>